<gene>
    <name evidence="2" type="ORF">JR316_010742</name>
</gene>
<accession>A0A8H8CG24</accession>
<dbReference type="EMBL" id="JAFIQS010000012">
    <property type="protein sequence ID" value="KAG5164241.1"/>
    <property type="molecule type" value="Genomic_DNA"/>
</dbReference>
<evidence type="ECO:0000259" key="1">
    <source>
        <dbReference type="Pfam" id="PF14200"/>
    </source>
</evidence>
<dbReference type="AlphaFoldDB" id="A0A8H8CG24"/>
<feature type="domain" description="Ricin B lectin" evidence="1">
    <location>
        <begin position="189"/>
        <end position="259"/>
    </location>
</feature>
<dbReference type="SUPFAM" id="SSF50370">
    <property type="entry name" value="Ricin B-like lectins"/>
    <property type="match status" value="1"/>
</dbReference>
<dbReference type="Gene3D" id="2.80.10.50">
    <property type="match status" value="1"/>
</dbReference>
<dbReference type="CDD" id="cd23422">
    <property type="entry name" value="beta-trefoil_Ricin_MPL_CNL"/>
    <property type="match status" value="1"/>
</dbReference>
<dbReference type="OrthoDB" id="3228793at2759"/>
<evidence type="ECO:0000313" key="2">
    <source>
        <dbReference type="EMBL" id="KAG5164241.1"/>
    </source>
</evidence>
<protein>
    <recommendedName>
        <fullName evidence="1">Ricin B lectin domain-containing protein</fullName>
    </recommendedName>
</protein>
<sequence>MSARTAMLRRVEPAIRRPSVTTYRVQSFSTTKQNPVLYTPQRSSHNLHTTGMLKEDQREIAKPHSEHFRPLATSGDYSAFGTDSEAYHCLDTDPQSETSPYEFPKKSGRQLRYGGMNPLRGPWDGSWKEPVLQIGFEGYPYSDTEDSWERVSNKVSSTPTRGASPPIAPYLMANNRDHPVSKAADGQLKPGIYRIEHAQSHDKVIDLSGYDGVTILGWEKHGGENQKWEFERLGPGYSIKSVFNGTCITLKIGTVDGVSLTASKFPVSWELEADGSDFVFDLGSNTNEVTLRASSPSAPTRLWRLVEEIKLEWPEPEISNKILEFTTRAPTTAKPSVFSTADTVVDVEGLKFGGNGEMTITTTTTTVTTSVTKVKRLGGGQ</sequence>
<comment type="caution">
    <text evidence="2">The sequence shown here is derived from an EMBL/GenBank/DDBJ whole genome shotgun (WGS) entry which is preliminary data.</text>
</comment>
<dbReference type="InterPro" id="IPR000772">
    <property type="entry name" value="Ricin_B_lectin"/>
</dbReference>
<proteinExistence type="predicted"/>
<name>A0A8H8CG24_PSICU</name>
<organism evidence="2">
    <name type="scientific">Psilocybe cubensis</name>
    <name type="common">Psychedelic mushroom</name>
    <name type="synonym">Stropharia cubensis</name>
    <dbReference type="NCBI Taxonomy" id="181762"/>
    <lineage>
        <taxon>Eukaryota</taxon>
        <taxon>Fungi</taxon>
        <taxon>Dikarya</taxon>
        <taxon>Basidiomycota</taxon>
        <taxon>Agaricomycotina</taxon>
        <taxon>Agaricomycetes</taxon>
        <taxon>Agaricomycetidae</taxon>
        <taxon>Agaricales</taxon>
        <taxon>Agaricineae</taxon>
        <taxon>Strophariaceae</taxon>
        <taxon>Psilocybe</taxon>
    </lineage>
</organism>
<dbReference type="Pfam" id="PF14200">
    <property type="entry name" value="RicinB_lectin_2"/>
    <property type="match status" value="1"/>
</dbReference>
<reference evidence="2" key="1">
    <citation type="submission" date="2021-02" db="EMBL/GenBank/DDBJ databases">
        <title>Psilocybe cubensis genome.</title>
        <authorList>
            <person name="Mckernan K.J."/>
            <person name="Crawford S."/>
            <person name="Trippe A."/>
            <person name="Kane L.T."/>
            <person name="Mclaughlin S."/>
        </authorList>
    </citation>
    <scope>NUCLEOTIDE SEQUENCE [LARGE SCALE GENOMIC DNA]</scope>
    <source>
        <strain evidence="2">MGC-MH-2018</strain>
    </source>
</reference>
<dbReference type="InterPro" id="IPR035992">
    <property type="entry name" value="Ricin_B-like_lectins"/>
</dbReference>